<keyword evidence="3" id="KW-1185">Reference proteome</keyword>
<evidence type="ECO:0000256" key="1">
    <source>
        <dbReference type="SAM" id="MobiDB-lite"/>
    </source>
</evidence>
<feature type="compositionally biased region" description="Acidic residues" evidence="1">
    <location>
        <begin position="60"/>
        <end position="72"/>
    </location>
</feature>
<evidence type="ECO:0000313" key="2">
    <source>
        <dbReference type="EMBL" id="MDT0260605.1"/>
    </source>
</evidence>
<feature type="region of interest" description="Disordered" evidence="1">
    <location>
        <begin position="1"/>
        <end position="35"/>
    </location>
</feature>
<comment type="caution">
    <text evidence="2">The sequence shown here is derived from an EMBL/GenBank/DDBJ whole genome shotgun (WGS) entry which is preliminary data.</text>
</comment>
<feature type="region of interest" description="Disordered" evidence="1">
    <location>
        <begin position="47"/>
        <end position="97"/>
    </location>
</feature>
<accession>A0ABU2J6I6</accession>
<reference evidence="3" key="1">
    <citation type="submission" date="2023-07" db="EMBL/GenBank/DDBJ databases">
        <title>30 novel species of actinomycetes from the DSMZ collection.</title>
        <authorList>
            <person name="Nouioui I."/>
        </authorList>
    </citation>
    <scope>NUCLEOTIDE SEQUENCE [LARGE SCALE GENOMIC DNA]</scope>
    <source>
        <strain evidence="3">DSM 44399</strain>
    </source>
</reference>
<dbReference type="RefSeq" id="WP_311421763.1">
    <property type="nucleotide sequence ID" value="NZ_JAVREH010000004.1"/>
</dbReference>
<organism evidence="2 3">
    <name type="scientific">Jatrophihabitans lederbergiae</name>
    <dbReference type="NCBI Taxonomy" id="3075547"/>
    <lineage>
        <taxon>Bacteria</taxon>
        <taxon>Bacillati</taxon>
        <taxon>Actinomycetota</taxon>
        <taxon>Actinomycetes</taxon>
        <taxon>Jatrophihabitantales</taxon>
        <taxon>Jatrophihabitantaceae</taxon>
        <taxon>Jatrophihabitans</taxon>
    </lineage>
</organism>
<gene>
    <name evidence="2" type="ORF">RM423_04280</name>
</gene>
<dbReference type="EMBL" id="JAVREH010000004">
    <property type="protein sequence ID" value="MDT0260605.1"/>
    <property type="molecule type" value="Genomic_DNA"/>
</dbReference>
<protein>
    <submittedName>
        <fullName evidence="2">Uncharacterized protein</fullName>
    </submittedName>
</protein>
<sequence length="97" mass="10066">MTESRSESCPEELVTGMGTGSDAGAPGDQLPAPPLTEDDKAVLFELETTDGADVVRPVEDSPESEWAAEDDGPLPVTPPVGGDDDPDTPRFSAGPNR</sequence>
<proteinExistence type="predicted"/>
<dbReference type="Proteomes" id="UP001183176">
    <property type="component" value="Unassembled WGS sequence"/>
</dbReference>
<evidence type="ECO:0000313" key="3">
    <source>
        <dbReference type="Proteomes" id="UP001183176"/>
    </source>
</evidence>
<name>A0ABU2J6I6_9ACTN</name>